<dbReference type="InterPro" id="IPR059117">
    <property type="entry name" value="APS_kinase_dom"/>
</dbReference>
<evidence type="ECO:0000256" key="9">
    <source>
        <dbReference type="ARBA" id="ARBA00022840"/>
    </source>
</evidence>
<protein>
    <recommendedName>
        <fullName evidence="5 11">Adenylyl-sulfate kinase</fullName>
        <ecNumber evidence="4 11">2.7.1.25</ecNumber>
    </recommendedName>
</protein>
<dbReference type="InterPro" id="IPR002891">
    <property type="entry name" value="APS"/>
</dbReference>
<comment type="similarity">
    <text evidence="3 11">Belongs to the APS kinase family.</text>
</comment>
<keyword evidence="14" id="KW-1185">Reference proteome</keyword>
<feature type="domain" description="APS kinase" evidence="12">
    <location>
        <begin position="27"/>
        <end position="179"/>
    </location>
</feature>
<dbReference type="InterPro" id="IPR027417">
    <property type="entry name" value="P-loop_NTPase"/>
</dbReference>
<dbReference type="SUPFAM" id="SSF52540">
    <property type="entry name" value="P-loop containing nucleoside triphosphate hydrolases"/>
    <property type="match status" value="1"/>
</dbReference>
<name>A0A1R1YKV1_9FUNG</name>
<proteinExistence type="inferred from homology"/>
<dbReference type="NCBIfam" id="TIGR00455">
    <property type="entry name" value="apsK"/>
    <property type="match status" value="1"/>
</dbReference>
<dbReference type="Proteomes" id="UP000187429">
    <property type="component" value="Unassembled WGS sequence"/>
</dbReference>
<reference evidence="14" key="1">
    <citation type="submission" date="2017-01" db="EMBL/GenBank/DDBJ databases">
        <authorList>
            <person name="Wang Y."/>
            <person name="White M."/>
            <person name="Kvist S."/>
            <person name="Moncalvo J.-M."/>
        </authorList>
    </citation>
    <scope>NUCLEOTIDE SEQUENCE [LARGE SCALE GENOMIC DNA]</scope>
    <source>
        <strain evidence="14">ID-206-W2</strain>
    </source>
</reference>
<evidence type="ECO:0000313" key="13">
    <source>
        <dbReference type="EMBL" id="OMJ27504.1"/>
    </source>
</evidence>
<dbReference type="Pfam" id="PF01583">
    <property type="entry name" value="APS_kinase"/>
    <property type="match status" value="1"/>
</dbReference>
<dbReference type="GO" id="GO:0000103">
    <property type="term" value="P:sulfate assimilation"/>
    <property type="evidence" value="ECO:0007669"/>
    <property type="project" value="InterPro"/>
</dbReference>
<keyword evidence="10" id="KW-0028">Amino-acid biosynthesis</keyword>
<comment type="function">
    <text evidence="11">Catalyzes the synthesis of activated sulfate.</text>
</comment>
<dbReference type="UniPathway" id="UPA00140">
    <property type="reaction ID" value="UER00205"/>
</dbReference>
<dbReference type="AlphaFoldDB" id="A0A1R1YKV1"/>
<dbReference type="HAMAP" id="MF_00065">
    <property type="entry name" value="Adenylyl_sulf_kinase"/>
    <property type="match status" value="1"/>
</dbReference>
<dbReference type="EMBL" id="LSSM01000978">
    <property type="protein sequence ID" value="OMJ27504.1"/>
    <property type="molecule type" value="Genomic_DNA"/>
</dbReference>
<keyword evidence="7 11" id="KW-0547">Nucleotide-binding</keyword>
<evidence type="ECO:0000256" key="3">
    <source>
        <dbReference type="ARBA" id="ARBA00007008"/>
    </source>
</evidence>
<gene>
    <name evidence="13" type="ORF">AYI69_g3055</name>
</gene>
<evidence type="ECO:0000256" key="1">
    <source>
        <dbReference type="ARBA" id="ARBA00001823"/>
    </source>
</evidence>
<evidence type="ECO:0000256" key="5">
    <source>
        <dbReference type="ARBA" id="ARBA00018163"/>
    </source>
</evidence>
<evidence type="ECO:0000256" key="2">
    <source>
        <dbReference type="ARBA" id="ARBA00004806"/>
    </source>
</evidence>
<dbReference type="GO" id="GO:0005524">
    <property type="term" value="F:ATP binding"/>
    <property type="evidence" value="ECO:0007669"/>
    <property type="project" value="UniProtKB-KW"/>
</dbReference>
<accession>A0A1R1YKV1</accession>
<organism evidence="13 14">
    <name type="scientific">Smittium culicis</name>
    <dbReference type="NCBI Taxonomy" id="133412"/>
    <lineage>
        <taxon>Eukaryota</taxon>
        <taxon>Fungi</taxon>
        <taxon>Fungi incertae sedis</taxon>
        <taxon>Zoopagomycota</taxon>
        <taxon>Kickxellomycotina</taxon>
        <taxon>Harpellomycetes</taxon>
        <taxon>Harpellales</taxon>
        <taxon>Legeriomycetaceae</taxon>
        <taxon>Smittium</taxon>
    </lineage>
</organism>
<keyword evidence="6 11" id="KW-0808">Transferase</keyword>
<evidence type="ECO:0000256" key="7">
    <source>
        <dbReference type="ARBA" id="ARBA00022741"/>
    </source>
</evidence>
<dbReference type="GO" id="GO:0004020">
    <property type="term" value="F:adenylylsulfate kinase activity"/>
    <property type="evidence" value="ECO:0007669"/>
    <property type="project" value="UniProtKB-EC"/>
</dbReference>
<dbReference type="OrthoDB" id="506431at2759"/>
<comment type="pathway">
    <text evidence="2 11">Sulfur metabolism; hydrogen sulfide biosynthesis; sulfite from sulfate: step 2/3.</text>
</comment>
<comment type="caution">
    <text evidence="13">The sequence shown here is derived from an EMBL/GenBank/DDBJ whole genome shotgun (WGS) entry which is preliminary data.</text>
</comment>
<sequence length="204" mass="22767">MTATDKNITWHHSGVSKEQRQSAFNHKGATIWLTGLSGSGKSTVAVELEKSLFAKGIKAYILDGDNIRFGLNKDLGFSEKDRTENIRRISEVCKLFSDANIVCIACFISPYSQDRDQARAIHEQSGIEFIEVFVDSTLEVAERRDPKGLYQKARQGLIKEFTGISAPYEKPLTPEIHLDTSSLQVSESVAQIESFLSQRGILQK</sequence>
<keyword evidence="10" id="KW-0198">Cysteine biosynthesis</keyword>
<keyword evidence="8 11" id="KW-0418">Kinase</keyword>
<evidence type="ECO:0000256" key="6">
    <source>
        <dbReference type="ARBA" id="ARBA00022679"/>
    </source>
</evidence>
<dbReference type="Gene3D" id="3.40.50.300">
    <property type="entry name" value="P-loop containing nucleotide triphosphate hydrolases"/>
    <property type="match status" value="1"/>
</dbReference>
<dbReference type="EC" id="2.7.1.25" evidence="4 11"/>
<evidence type="ECO:0000256" key="4">
    <source>
        <dbReference type="ARBA" id="ARBA00012121"/>
    </source>
</evidence>
<dbReference type="PANTHER" id="PTHR11055:SF1">
    <property type="entry name" value="PAPS SYNTHETASE, ISOFORM D"/>
    <property type="match status" value="1"/>
</dbReference>
<evidence type="ECO:0000259" key="12">
    <source>
        <dbReference type="Pfam" id="PF01583"/>
    </source>
</evidence>
<evidence type="ECO:0000256" key="10">
    <source>
        <dbReference type="ARBA" id="ARBA00023192"/>
    </source>
</evidence>
<dbReference type="PANTHER" id="PTHR11055">
    <property type="entry name" value="BIFUNCTIONAL 3'-PHOSPHOADENOSINE 5'-PHOSPHOSULFATE SYNTHASE"/>
    <property type="match status" value="1"/>
</dbReference>
<evidence type="ECO:0000256" key="11">
    <source>
        <dbReference type="RuleBase" id="RU004347"/>
    </source>
</evidence>
<dbReference type="GO" id="GO:0019344">
    <property type="term" value="P:cysteine biosynthetic process"/>
    <property type="evidence" value="ECO:0007669"/>
    <property type="project" value="UniProtKB-KW"/>
</dbReference>
<keyword evidence="9 11" id="KW-0067">ATP-binding</keyword>
<dbReference type="NCBIfam" id="NF003013">
    <property type="entry name" value="PRK03846.1"/>
    <property type="match status" value="1"/>
</dbReference>
<comment type="catalytic activity">
    <reaction evidence="1 11">
        <text>adenosine 5'-phosphosulfate + ATP = 3'-phosphoadenylyl sulfate + ADP + H(+)</text>
        <dbReference type="Rhea" id="RHEA:24152"/>
        <dbReference type="ChEBI" id="CHEBI:15378"/>
        <dbReference type="ChEBI" id="CHEBI:30616"/>
        <dbReference type="ChEBI" id="CHEBI:58243"/>
        <dbReference type="ChEBI" id="CHEBI:58339"/>
        <dbReference type="ChEBI" id="CHEBI:456216"/>
        <dbReference type="EC" id="2.7.1.25"/>
    </reaction>
</comment>
<evidence type="ECO:0000256" key="8">
    <source>
        <dbReference type="ARBA" id="ARBA00022777"/>
    </source>
</evidence>
<evidence type="ECO:0000313" key="14">
    <source>
        <dbReference type="Proteomes" id="UP000187429"/>
    </source>
</evidence>
<dbReference type="CDD" id="cd02027">
    <property type="entry name" value="APSK"/>
    <property type="match status" value="1"/>
</dbReference>
<dbReference type="GO" id="GO:0070814">
    <property type="term" value="P:hydrogen sulfide biosynthetic process"/>
    <property type="evidence" value="ECO:0007669"/>
    <property type="project" value="UniProtKB-UniPathway"/>
</dbReference>
<dbReference type="FunFam" id="3.40.50.300:FF:000212">
    <property type="entry name" value="Adenylyl-sulfate kinase"/>
    <property type="match status" value="1"/>
</dbReference>